<evidence type="ECO:0000256" key="2">
    <source>
        <dbReference type="ARBA" id="ARBA00022505"/>
    </source>
</evidence>
<keyword evidence="5" id="KW-0826">Tungsten</keyword>
<evidence type="ECO:0000313" key="9">
    <source>
        <dbReference type="Proteomes" id="UP000319142"/>
    </source>
</evidence>
<dbReference type="NCBIfam" id="TIGR01256">
    <property type="entry name" value="modA"/>
    <property type="match status" value="1"/>
</dbReference>
<dbReference type="GO" id="GO:0046872">
    <property type="term" value="F:metal ion binding"/>
    <property type="evidence" value="ECO:0007669"/>
    <property type="project" value="UniProtKB-KW"/>
</dbReference>
<dbReference type="GO" id="GO:1901359">
    <property type="term" value="F:tungstate binding"/>
    <property type="evidence" value="ECO:0007669"/>
    <property type="project" value="UniProtKB-ARBA"/>
</dbReference>
<feature type="binding site" evidence="7">
    <location>
        <position position="180"/>
    </location>
    <ligand>
        <name>molybdate</name>
        <dbReference type="ChEBI" id="CHEBI:36264"/>
    </ligand>
</feature>
<dbReference type="AlphaFoldDB" id="A0A558BBD7"/>
<dbReference type="GO" id="GO:0015689">
    <property type="term" value="P:molybdate ion transport"/>
    <property type="evidence" value="ECO:0007669"/>
    <property type="project" value="InterPro"/>
</dbReference>
<comment type="similarity">
    <text evidence="1">Belongs to the bacterial solute-binding protein ModA family.</text>
</comment>
<dbReference type="InterPro" id="IPR050682">
    <property type="entry name" value="ModA/WtpA"/>
</dbReference>
<keyword evidence="4" id="KW-0732">Signal</keyword>
<evidence type="ECO:0000256" key="3">
    <source>
        <dbReference type="ARBA" id="ARBA00022723"/>
    </source>
</evidence>
<dbReference type="CDD" id="cd13539">
    <property type="entry name" value="PBP2_AvModA"/>
    <property type="match status" value="1"/>
</dbReference>
<dbReference type="PANTHER" id="PTHR30632">
    <property type="entry name" value="MOLYBDATE-BINDING PERIPLASMIC PROTEIN"/>
    <property type="match status" value="1"/>
</dbReference>
<accession>A0A558BBD7</accession>
<evidence type="ECO:0000256" key="5">
    <source>
        <dbReference type="ARBA" id="ARBA00023245"/>
    </source>
</evidence>
<comment type="caution">
    <text evidence="8">The sequence shown here is derived from an EMBL/GenBank/DDBJ whole genome shotgun (WGS) entry which is preliminary data.</text>
</comment>
<evidence type="ECO:0000256" key="1">
    <source>
        <dbReference type="ARBA" id="ARBA00009175"/>
    </source>
</evidence>
<dbReference type="RefSeq" id="WP_273133397.1">
    <property type="nucleotide sequence ID" value="NZ_VMRX01000019.1"/>
</dbReference>
<keyword evidence="2 7" id="KW-0500">Molybdenum</keyword>
<dbReference type="InterPro" id="IPR005950">
    <property type="entry name" value="ModA"/>
</dbReference>
<gene>
    <name evidence="8" type="primary">modA</name>
    <name evidence="8" type="ORF">FHK81_08490</name>
</gene>
<organism evidence="8 9">
    <name type="scientific">Marinobacter vinifirmus</name>
    <dbReference type="NCBI Taxonomy" id="355591"/>
    <lineage>
        <taxon>Bacteria</taxon>
        <taxon>Pseudomonadati</taxon>
        <taxon>Pseudomonadota</taxon>
        <taxon>Gammaproteobacteria</taxon>
        <taxon>Pseudomonadales</taxon>
        <taxon>Marinobacteraceae</taxon>
        <taxon>Marinobacter</taxon>
    </lineage>
</organism>
<evidence type="ECO:0000256" key="6">
    <source>
        <dbReference type="ARBA" id="ARBA00062515"/>
    </source>
</evidence>
<proteinExistence type="inferred from homology"/>
<keyword evidence="3 7" id="KW-0479">Metal-binding</keyword>
<dbReference type="Proteomes" id="UP000319142">
    <property type="component" value="Unassembled WGS sequence"/>
</dbReference>
<evidence type="ECO:0000256" key="7">
    <source>
        <dbReference type="PIRSR" id="PIRSR004846-1"/>
    </source>
</evidence>
<dbReference type="GO" id="GO:0030973">
    <property type="term" value="F:molybdate ion binding"/>
    <property type="evidence" value="ECO:0007669"/>
    <property type="project" value="InterPro"/>
</dbReference>
<dbReference type="Pfam" id="PF13531">
    <property type="entry name" value="SBP_bac_11"/>
    <property type="match status" value="1"/>
</dbReference>
<dbReference type="EMBL" id="VMRX01000019">
    <property type="protein sequence ID" value="TVT33821.1"/>
    <property type="molecule type" value="Genomic_DNA"/>
</dbReference>
<dbReference type="FunFam" id="3.40.190.10:FF:000035">
    <property type="entry name" value="Molybdate ABC transporter substrate-binding protein"/>
    <property type="match status" value="1"/>
</dbReference>
<feature type="binding site" evidence="7">
    <location>
        <position position="73"/>
    </location>
    <ligand>
        <name>molybdate</name>
        <dbReference type="ChEBI" id="CHEBI:36264"/>
    </ligand>
</feature>
<protein>
    <submittedName>
        <fullName evidence="8">Molybdate ABC transporter substrate-binding protein</fullName>
    </submittedName>
</protein>
<dbReference type="PIRSF" id="PIRSF004846">
    <property type="entry name" value="ModA"/>
    <property type="match status" value="1"/>
</dbReference>
<dbReference type="InterPro" id="IPR044084">
    <property type="entry name" value="AvModA-like_subst-bd"/>
</dbReference>
<comment type="subunit">
    <text evidence="6">The complex is composed of two ATP-binding proteins (ModC), two transmembrane proteins (ModB) and a solute-binding protein (ModA).</text>
</comment>
<evidence type="ECO:0000256" key="4">
    <source>
        <dbReference type="ARBA" id="ARBA00022729"/>
    </source>
</evidence>
<dbReference type="Gene3D" id="3.40.190.10">
    <property type="entry name" value="Periplasmic binding protein-like II"/>
    <property type="match status" value="2"/>
</dbReference>
<name>A0A558BBD7_9GAMM</name>
<reference evidence="8 9" key="1">
    <citation type="submission" date="2019-07" db="EMBL/GenBank/DDBJ databases">
        <title>The pathways for chlorine oxyanion respiration interact through the shared metabolite chlorate.</title>
        <authorList>
            <person name="Barnum T.P."/>
            <person name="Cheng Y."/>
            <person name="Hill K.A."/>
            <person name="Lucas L.N."/>
            <person name="Carlson H.K."/>
            <person name="Coates J.D."/>
        </authorList>
    </citation>
    <scope>NUCLEOTIDE SEQUENCE [LARGE SCALE GENOMIC DNA]</scope>
    <source>
        <strain evidence="8">UCB</strain>
    </source>
</reference>
<dbReference type="PANTHER" id="PTHR30632:SF14">
    <property type="entry name" value="TUNGSTATE_MOLYBDATE_CHROMATE-BINDING PROTEIN MODA"/>
    <property type="match status" value="1"/>
</dbReference>
<evidence type="ECO:0000313" key="8">
    <source>
        <dbReference type="EMBL" id="TVT33821.1"/>
    </source>
</evidence>
<dbReference type="SUPFAM" id="SSF53850">
    <property type="entry name" value="Periplasmic binding protein-like II"/>
    <property type="match status" value="1"/>
</dbReference>
<sequence length="267" mass="28774">MATPSAMYSGSGKRLHRALAGLIGTALLVFQSAALAETATLAVAANFTGTMNRLAPLFEQQTGHQLRISYGSTGKLYAQIRHRAPFDAFMAADQERPRLLEQQGLAVAGTGFDYAEGRLALWSRTPDLFTDGLAWLARQPERLAIGNPKTAPYGIAAMEVLQNLGLAQALRPALVSGDSIAQTFQFVATGNAVAGFVALAQTRAWKEEGSLWLVPNDLHTPIRQQAVLLGHGEDNPAARAWMLFLASEPAQAIIREDGYDIPEQPNH</sequence>